<dbReference type="GO" id="GO:0008395">
    <property type="term" value="F:steroid hydroxylase activity"/>
    <property type="evidence" value="ECO:0007669"/>
    <property type="project" value="TreeGrafter"/>
</dbReference>
<comment type="similarity">
    <text evidence="1">Belongs to the cytochrome P450 family.</text>
</comment>
<dbReference type="GO" id="GO:0006082">
    <property type="term" value="P:organic acid metabolic process"/>
    <property type="evidence" value="ECO:0007669"/>
    <property type="project" value="TreeGrafter"/>
</dbReference>
<keyword evidence="3" id="KW-0408">Iron</keyword>
<dbReference type="GO" id="GO:0016712">
    <property type="term" value="F:oxidoreductase activity, acting on paired donors, with incorporation or reduction of molecular oxygen, reduced flavin or flavoprotein as one donor, and incorporation of one atom of oxygen"/>
    <property type="evidence" value="ECO:0007669"/>
    <property type="project" value="TreeGrafter"/>
</dbReference>
<protein>
    <recommendedName>
        <fullName evidence="7">Cytochrome P450</fullName>
    </recommendedName>
</protein>
<name>A0A8K0K9V0_LADFU</name>
<dbReference type="SUPFAM" id="SSF48264">
    <property type="entry name" value="Cytochrome P450"/>
    <property type="match status" value="1"/>
</dbReference>
<dbReference type="InterPro" id="IPR036396">
    <property type="entry name" value="Cyt_P450_sf"/>
</dbReference>
<dbReference type="GO" id="GO:0005506">
    <property type="term" value="F:iron ion binding"/>
    <property type="evidence" value="ECO:0007669"/>
    <property type="project" value="InterPro"/>
</dbReference>
<organism evidence="5 6">
    <name type="scientific">Ladona fulva</name>
    <name type="common">Scarce chaser dragonfly</name>
    <name type="synonym">Libellula fulva</name>
    <dbReference type="NCBI Taxonomy" id="123851"/>
    <lineage>
        <taxon>Eukaryota</taxon>
        <taxon>Metazoa</taxon>
        <taxon>Ecdysozoa</taxon>
        <taxon>Arthropoda</taxon>
        <taxon>Hexapoda</taxon>
        <taxon>Insecta</taxon>
        <taxon>Pterygota</taxon>
        <taxon>Palaeoptera</taxon>
        <taxon>Odonata</taxon>
        <taxon>Epiprocta</taxon>
        <taxon>Anisoptera</taxon>
        <taxon>Libelluloidea</taxon>
        <taxon>Libellulidae</taxon>
        <taxon>Ladona</taxon>
    </lineage>
</organism>
<dbReference type="GO" id="GO:0020037">
    <property type="term" value="F:heme binding"/>
    <property type="evidence" value="ECO:0007669"/>
    <property type="project" value="InterPro"/>
</dbReference>
<keyword evidence="2" id="KW-0479">Metal-binding</keyword>
<dbReference type="Gene3D" id="1.10.630.10">
    <property type="entry name" value="Cytochrome P450"/>
    <property type="match status" value="1"/>
</dbReference>
<accession>A0A8K0K9V0</accession>
<dbReference type="Proteomes" id="UP000792457">
    <property type="component" value="Unassembled WGS sequence"/>
</dbReference>
<dbReference type="GO" id="GO:0006805">
    <property type="term" value="P:xenobiotic metabolic process"/>
    <property type="evidence" value="ECO:0007669"/>
    <property type="project" value="TreeGrafter"/>
</dbReference>
<proteinExistence type="inferred from homology"/>
<dbReference type="GO" id="GO:0005737">
    <property type="term" value="C:cytoplasm"/>
    <property type="evidence" value="ECO:0007669"/>
    <property type="project" value="TreeGrafter"/>
</dbReference>
<keyword evidence="4" id="KW-0503">Monooxygenase</keyword>
<dbReference type="PANTHER" id="PTHR24300:SF403">
    <property type="entry name" value="CYTOCHROME P450 306A1"/>
    <property type="match status" value="1"/>
</dbReference>
<evidence type="ECO:0000313" key="6">
    <source>
        <dbReference type="Proteomes" id="UP000792457"/>
    </source>
</evidence>
<keyword evidence="4" id="KW-0560">Oxidoreductase</keyword>
<keyword evidence="6" id="KW-1185">Reference proteome</keyword>
<evidence type="ECO:0008006" key="7">
    <source>
        <dbReference type="Google" id="ProtNLM"/>
    </source>
</evidence>
<sequence length="74" mass="8014">MDLFMAGSETTANTLGFTILLLLKNPEACRKAAEELDRVVGRDRTPSLSDRSRVLAGALGFELDGNSNHPIPDK</sequence>
<evidence type="ECO:0000313" key="5">
    <source>
        <dbReference type="EMBL" id="KAG8228553.1"/>
    </source>
</evidence>
<dbReference type="Pfam" id="PF00067">
    <property type="entry name" value="p450"/>
    <property type="match status" value="1"/>
</dbReference>
<dbReference type="PANTHER" id="PTHR24300">
    <property type="entry name" value="CYTOCHROME P450 508A4-RELATED"/>
    <property type="match status" value="1"/>
</dbReference>
<evidence type="ECO:0000256" key="4">
    <source>
        <dbReference type="ARBA" id="ARBA00023033"/>
    </source>
</evidence>
<dbReference type="InterPro" id="IPR001128">
    <property type="entry name" value="Cyt_P450"/>
</dbReference>
<dbReference type="InterPro" id="IPR050182">
    <property type="entry name" value="Cytochrome_P450_fam2"/>
</dbReference>
<dbReference type="EMBL" id="KZ308377">
    <property type="protein sequence ID" value="KAG8228553.1"/>
    <property type="molecule type" value="Genomic_DNA"/>
</dbReference>
<evidence type="ECO:0000256" key="3">
    <source>
        <dbReference type="ARBA" id="ARBA00023004"/>
    </source>
</evidence>
<dbReference type="OrthoDB" id="1055148at2759"/>
<reference evidence="5" key="1">
    <citation type="submission" date="2013-04" db="EMBL/GenBank/DDBJ databases">
        <authorList>
            <person name="Qu J."/>
            <person name="Murali S.C."/>
            <person name="Bandaranaike D."/>
            <person name="Bellair M."/>
            <person name="Blankenburg K."/>
            <person name="Chao H."/>
            <person name="Dinh H."/>
            <person name="Doddapaneni H."/>
            <person name="Downs B."/>
            <person name="Dugan-Rocha S."/>
            <person name="Elkadiri S."/>
            <person name="Gnanaolivu R.D."/>
            <person name="Hernandez B."/>
            <person name="Javaid M."/>
            <person name="Jayaseelan J.C."/>
            <person name="Lee S."/>
            <person name="Li M."/>
            <person name="Ming W."/>
            <person name="Munidasa M."/>
            <person name="Muniz J."/>
            <person name="Nguyen L."/>
            <person name="Ongeri F."/>
            <person name="Osuji N."/>
            <person name="Pu L.-L."/>
            <person name="Puazo M."/>
            <person name="Qu C."/>
            <person name="Quiroz J."/>
            <person name="Raj R."/>
            <person name="Weissenberger G."/>
            <person name="Xin Y."/>
            <person name="Zou X."/>
            <person name="Han Y."/>
            <person name="Richards S."/>
            <person name="Worley K."/>
            <person name="Muzny D."/>
            <person name="Gibbs R."/>
        </authorList>
    </citation>
    <scope>NUCLEOTIDE SEQUENCE</scope>
    <source>
        <strain evidence="5">Sampled in the wild</strain>
    </source>
</reference>
<reference evidence="5" key="2">
    <citation type="submission" date="2017-10" db="EMBL/GenBank/DDBJ databases">
        <title>Ladona fulva Genome sequencing and assembly.</title>
        <authorList>
            <person name="Murali S."/>
            <person name="Richards S."/>
            <person name="Bandaranaike D."/>
            <person name="Bellair M."/>
            <person name="Blankenburg K."/>
            <person name="Chao H."/>
            <person name="Dinh H."/>
            <person name="Doddapaneni H."/>
            <person name="Dugan-Rocha S."/>
            <person name="Elkadiri S."/>
            <person name="Gnanaolivu R."/>
            <person name="Hernandez B."/>
            <person name="Skinner E."/>
            <person name="Javaid M."/>
            <person name="Lee S."/>
            <person name="Li M."/>
            <person name="Ming W."/>
            <person name="Munidasa M."/>
            <person name="Muniz J."/>
            <person name="Nguyen L."/>
            <person name="Hughes D."/>
            <person name="Osuji N."/>
            <person name="Pu L.-L."/>
            <person name="Puazo M."/>
            <person name="Qu C."/>
            <person name="Quiroz J."/>
            <person name="Raj R."/>
            <person name="Weissenberger G."/>
            <person name="Xin Y."/>
            <person name="Zou X."/>
            <person name="Han Y."/>
            <person name="Worley K."/>
            <person name="Muzny D."/>
            <person name="Gibbs R."/>
        </authorList>
    </citation>
    <scope>NUCLEOTIDE SEQUENCE</scope>
    <source>
        <strain evidence="5">Sampled in the wild</strain>
    </source>
</reference>
<evidence type="ECO:0000256" key="2">
    <source>
        <dbReference type="ARBA" id="ARBA00022723"/>
    </source>
</evidence>
<comment type="caution">
    <text evidence="5">The sequence shown here is derived from an EMBL/GenBank/DDBJ whole genome shotgun (WGS) entry which is preliminary data.</text>
</comment>
<evidence type="ECO:0000256" key="1">
    <source>
        <dbReference type="ARBA" id="ARBA00010617"/>
    </source>
</evidence>
<dbReference type="AlphaFoldDB" id="A0A8K0K9V0"/>
<gene>
    <name evidence="5" type="ORF">J437_LFUL008631</name>
</gene>